<dbReference type="EMBL" id="MU275866">
    <property type="protein sequence ID" value="KAI0050064.1"/>
    <property type="molecule type" value="Genomic_DNA"/>
</dbReference>
<dbReference type="Proteomes" id="UP000814033">
    <property type="component" value="Unassembled WGS sequence"/>
</dbReference>
<organism evidence="1 2">
    <name type="scientific">Auriscalpium vulgare</name>
    <dbReference type="NCBI Taxonomy" id="40419"/>
    <lineage>
        <taxon>Eukaryota</taxon>
        <taxon>Fungi</taxon>
        <taxon>Dikarya</taxon>
        <taxon>Basidiomycota</taxon>
        <taxon>Agaricomycotina</taxon>
        <taxon>Agaricomycetes</taxon>
        <taxon>Russulales</taxon>
        <taxon>Auriscalpiaceae</taxon>
        <taxon>Auriscalpium</taxon>
    </lineage>
</organism>
<evidence type="ECO:0000313" key="1">
    <source>
        <dbReference type="EMBL" id="KAI0050064.1"/>
    </source>
</evidence>
<keyword evidence="2" id="KW-1185">Reference proteome</keyword>
<proteinExistence type="predicted"/>
<name>A0ACB8S0I2_9AGAM</name>
<accession>A0ACB8S0I2</accession>
<reference evidence="1" key="1">
    <citation type="submission" date="2021-02" db="EMBL/GenBank/DDBJ databases">
        <authorList>
            <consortium name="DOE Joint Genome Institute"/>
            <person name="Ahrendt S."/>
            <person name="Looney B.P."/>
            <person name="Miyauchi S."/>
            <person name="Morin E."/>
            <person name="Drula E."/>
            <person name="Courty P.E."/>
            <person name="Chicoki N."/>
            <person name="Fauchery L."/>
            <person name="Kohler A."/>
            <person name="Kuo A."/>
            <person name="Labutti K."/>
            <person name="Pangilinan J."/>
            <person name="Lipzen A."/>
            <person name="Riley R."/>
            <person name="Andreopoulos W."/>
            <person name="He G."/>
            <person name="Johnson J."/>
            <person name="Barry K.W."/>
            <person name="Grigoriev I.V."/>
            <person name="Nagy L."/>
            <person name="Hibbett D."/>
            <person name="Henrissat B."/>
            <person name="Matheny P.B."/>
            <person name="Labbe J."/>
            <person name="Martin F."/>
        </authorList>
    </citation>
    <scope>NUCLEOTIDE SEQUENCE</scope>
    <source>
        <strain evidence="1">FP105234-sp</strain>
    </source>
</reference>
<comment type="caution">
    <text evidence="1">The sequence shown here is derived from an EMBL/GenBank/DDBJ whole genome shotgun (WGS) entry which is preliminary data.</text>
</comment>
<protein>
    <submittedName>
        <fullName evidence="1">Uncharacterized protein</fullName>
    </submittedName>
</protein>
<gene>
    <name evidence="1" type="ORF">FA95DRAFT_707072</name>
</gene>
<sequence length="279" mass="30286">MAISLSTVHESMNALKKAAEPWSKEVKDAVDKISAGATTLLRATCPSVQATERATALLRHSFNSLYGTFPTASLQLSAAIFSAIVGEKVSGAIKKKAQEEKIRWETIATAILDGVQDHIETNPNEQVKRAVAQAFYANTCDMFFSSTHSVIPSGHSVLLRVAVYLLLSSTAEGCSANKDKLRNDKLLGGKRLGCVIAMTKDYLALEEVLTLFARLLPPAKGRGSDGRSVRKRFLEDCFVNTPGFMHGKDIFKLVDTIASADWEAVSIKVVDILARDITV</sequence>
<reference evidence="1" key="2">
    <citation type="journal article" date="2022" name="New Phytol.">
        <title>Evolutionary transition to the ectomycorrhizal habit in the genomes of a hyperdiverse lineage of mushroom-forming fungi.</title>
        <authorList>
            <person name="Looney B."/>
            <person name="Miyauchi S."/>
            <person name="Morin E."/>
            <person name="Drula E."/>
            <person name="Courty P.E."/>
            <person name="Kohler A."/>
            <person name="Kuo A."/>
            <person name="LaButti K."/>
            <person name="Pangilinan J."/>
            <person name="Lipzen A."/>
            <person name="Riley R."/>
            <person name="Andreopoulos W."/>
            <person name="He G."/>
            <person name="Johnson J."/>
            <person name="Nolan M."/>
            <person name="Tritt A."/>
            <person name="Barry K.W."/>
            <person name="Grigoriev I.V."/>
            <person name="Nagy L.G."/>
            <person name="Hibbett D."/>
            <person name="Henrissat B."/>
            <person name="Matheny P.B."/>
            <person name="Labbe J."/>
            <person name="Martin F.M."/>
        </authorList>
    </citation>
    <scope>NUCLEOTIDE SEQUENCE</scope>
    <source>
        <strain evidence="1">FP105234-sp</strain>
    </source>
</reference>
<evidence type="ECO:0000313" key="2">
    <source>
        <dbReference type="Proteomes" id="UP000814033"/>
    </source>
</evidence>